<dbReference type="PROSITE" id="PS50110">
    <property type="entry name" value="RESPONSE_REGULATORY"/>
    <property type="match status" value="1"/>
</dbReference>
<keyword evidence="12" id="KW-0808">Transferase</keyword>
<evidence type="ECO:0000259" key="11">
    <source>
        <dbReference type="PROSITE" id="PS50110"/>
    </source>
</evidence>
<dbReference type="GO" id="GO:0000155">
    <property type="term" value="F:phosphorelay sensor kinase activity"/>
    <property type="evidence" value="ECO:0007669"/>
    <property type="project" value="InterPro"/>
</dbReference>
<dbReference type="InterPro" id="IPR003594">
    <property type="entry name" value="HATPase_dom"/>
</dbReference>
<dbReference type="SMART" id="SM00387">
    <property type="entry name" value="HATPase_c"/>
    <property type="match status" value="1"/>
</dbReference>
<dbReference type="PROSITE" id="PS00041">
    <property type="entry name" value="HTH_ARAC_FAMILY_1"/>
    <property type="match status" value="1"/>
</dbReference>
<dbReference type="CDD" id="cd00075">
    <property type="entry name" value="HATPase"/>
    <property type="match status" value="1"/>
</dbReference>
<evidence type="ECO:0000259" key="10">
    <source>
        <dbReference type="PROSITE" id="PS50109"/>
    </source>
</evidence>
<feature type="transmembrane region" description="Helical" evidence="8">
    <location>
        <begin position="768"/>
        <end position="788"/>
    </location>
</feature>
<sequence length="1330" mass="150932">MTIQKFITGIVAVILWMNSMAFGQSVDLSNLIMSEENWLPRRSINCIYQDSRGLLWIGAVSGLYRYDGYEVLHFTTQPNNEHAIFTNTVTSIAELRNGDMVIGTESGLSIFDKKTHYFETVSENIESYNALTQDNKGNTWLTVGNNKLLYRLDYNYKIGDKLKPAIGSFAKVFDQIQAINAICSLAPDLLLVGTPKGLFTLTTKGVVKATTITDPVNVIQKSKEGEIMVGTATNGLFELTFDNNTIHTENHYHFGQKGQAGYDNVNSVSFGKNGECVASTLRMIYLSNKNRGVRQFVAYQHEPYLLEDNNILTTYIDDSGIVWLGTLKGLLKIRPKAIKVERLRITAPNYSPINQSVHYLHKDFTNKLWLKTRNDGIFIFDPATKKFTKTDFPSNINTIYQSIGGTAYYATPEGLFQKDGQNYTQVYKGKSDITCAIEIEKGEWILGCQKNGLEYYSSNDSKLYSNLIAKANRLFNLDSFVFVMMKDHSQNVWIGSRGDGLMRMNLTTGEVKKYSGINLKEGVISRRILSLYEDSKGRIWIGTRTGGLYRYIPETDGFKQFTTAHGLPSDVICGIVEDRNNELIISTNNGLAVHIPNEPIPFQSFGVEDGIDFTDFTFNAVSKGANGDVYFGNTNGLYRVGPIPKIKRGKTNFFWNSVQVLGAESTERHRIGEDQKISLPFKDNSFEVKFSYTDLSNPSKNRFAYRLNGLNGEDWVYNNTNVQKIQLLSVPPGEYQLEVKTANSYGQWNDEVVTLAITIAPPFYRSQLAFIFYGLLLLLLIYTALLAYKRWEALNRKLKEEQEYAAIKDQQMVYFSDLSHELKNRLTMILGPLENALSGKKVNQAVLGNLYEQAQRLKRITDQIMNIRKSEAGEFLLKVSVGDLSQKMTAICRDTEPLALITDIKLDYSFDEDLSDAWFDEELVEIMLLNLLNNAIKYNSPGGTVQVRGGLVVLDNSDLPDTAPLPGSYLRCVVEDTGLGIPENEVKHLFERFYRASNSSQLKEGTGIGLELVTRLIQKHKGFMDIKSELNKGTNVTFYIPIEKHHFQINEMKLSVNIMPIIEESPEPKRVDVLNKPAVLIVDDDPDILSLLYQTLYEDFNITQAVNGQEALDLISKNDFELVISDLSMPKLDGLALLRNLKENQQWNHIPFIILTGKNSEFHKLVCIQSGVDDFIDKPFSPKLIKWRAKSLIENRQLLETKFSKKLNLNPEEGLIKSPEEEFLQKVVSLIEEHITDQKLNIEFLAEECSMSRATFYRKMENMIGESPSDFIRTYRLKKATQLLKNTNLYISEVAYQTGFKNPKYFTRIFQKEFGVTPSEYLNNLKNDED</sequence>
<keyword evidence="8" id="KW-0472">Membrane</keyword>
<dbReference type="SUPFAM" id="SSF52172">
    <property type="entry name" value="CheY-like"/>
    <property type="match status" value="1"/>
</dbReference>
<dbReference type="InterPro" id="IPR036097">
    <property type="entry name" value="HisK_dim/P_sf"/>
</dbReference>
<dbReference type="InterPro" id="IPR013783">
    <property type="entry name" value="Ig-like_fold"/>
</dbReference>
<dbReference type="InterPro" id="IPR011123">
    <property type="entry name" value="Y_Y_Y"/>
</dbReference>
<dbReference type="InterPro" id="IPR011006">
    <property type="entry name" value="CheY-like_superfamily"/>
</dbReference>
<dbReference type="PANTHER" id="PTHR43547:SF2">
    <property type="entry name" value="HYBRID SIGNAL TRANSDUCTION HISTIDINE KINASE C"/>
    <property type="match status" value="1"/>
</dbReference>
<dbReference type="InterPro" id="IPR004358">
    <property type="entry name" value="Sig_transdc_His_kin-like_C"/>
</dbReference>
<dbReference type="InterPro" id="IPR005467">
    <property type="entry name" value="His_kinase_dom"/>
</dbReference>
<dbReference type="SMART" id="SM00448">
    <property type="entry name" value="REC"/>
    <property type="match status" value="1"/>
</dbReference>
<dbReference type="EMBL" id="QGDT01000006">
    <property type="protein sequence ID" value="PWJ57605.1"/>
    <property type="molecule type" value="Genomic_DNA"/>
</dbReference>
<comment type="catalytic activity">
    <reaction evidence="1">
        <text>ATP + protein L-histidine = ADP + protein N-phospho-L-histidine.</text>
        <dbReference type="EC" id="2.7.13.3"/>
    </reaction>
</comment>
<dbReference type="GO" id="GO:0043565">
    <property type="term" value="F:sequence-specific DNA binding"/>
    <property type="evidence" value="ECO:0007669"/>
    <property type="project" value="InterPro"/>
</dbReference>
<evidence type="ECO:0000256" key="5">
    <source>
        <dbReference type="ARBA" id="ARBA00023125"/>
    </source>
</evidence>
<evidence type="ECO:0000313" key="13">
    <source>
        <dbReference type="Proteomes" id="UP000245880"/>
    </source>
</evidence>
<evidence type="ECO:0000256" key="7">
    <source>
        <dbReference type="PROSITE-ProRule" id="PRU00169"/>
    </source>
</evidence>
<keyword evidence="5" id="KW-0238">DNA-binding</keyword>
<feature type="modified residue" description="4-aspartylphosphate" evidence="7">
    <location>
        <position position="1126"/>
    </location>
</feature>
<dbReference type="InterPro" id="IPR018062">
    <property type="entry name" value="HTH_AraC-typ_CS"/>
</dbReference>
<dbReference type="RefSeq" id="WP_146202277.1">
    <property type="nucleotide sequence ID" value="NZ_QGDT01000006.1"/>
</dbReference>
<protein>
    <recommendedName>
        <fullName evidence="2">histidine kinase</fullName>
        <ecNumber evidence="2">2.7.13.3</ecNumber>
    </recommendedName>
</protein>
<keyword evidence="6" id="KW-0804">Transcription</keyword>
<dbReference type="Pfam" id="PF00512">
    <property type="entry name" value="HisKA"/>
    <property type="match status" value="1"/>
</dbReference>
<reference evidence="12 13" key="1">
    <citation type="submission" date="2018-03" db="EMBL/GenBank/DDBJ databases">
        <title>Genomic Encyclopedia of Archaeal and Bacterial Type Strains, Phase II (KMG-II): from individual species to whole genera.</title>
        <authorList>
            <person name="Goeker M."/>
        </authorList>
    </citation>
    <scope>NUCLEOTIDE SEQUENCE [LARGE SCALE GENOMIC DNA]</scope>
    <source>
        <strain evidence="12 13">DSM 100346</strain>
    </source>
</reference>
<dbReference type="Pfam" id="PF07494">
    <property type="entry name" value="Reg_prop"/>
    <property type="match status" value="2"/>
</dbReference>
<keyword evidence="13" id="KW-1185">Reference proteome</keyword>
<dbReference type="InterPro" id="IPR015943">
    <property type="entry name" value="WD40/YVTN_repeat-like_dom_sf"/>
</dbReference>
<dbReference type="CDD" id="cd00082">
    <property type="entry name" value="HisKA"/>
    <property type="match status" value="1"/>
</dbReference>
<dbReference type="SUPFAM" id="SSF55874">
    <property type="entry name" value="ATPase domain of HSP90 chaperone/DNA topoisomerase II/histidine kinase"/>
    <property type="match status" value="1"/>
</dbReference>
<dbReference type="Pfam" id="PF07495">
    <property type="entry name" value="Y_Y_Y"/>
    <property type="match status" value="1"/>
</dbReference>
<dbReference type="EC" id="2.7.13.3" evidence="2"/>
<dbReference type="PRINTS" id="PR00344">
    <property type="entry name" value="BCTRLSENSOR"/>
</dbReference>
<dbReference type="Gene3D" id="1.10.287.130">
    <property type="match status" value="1"/>
</dbReference>
<dbReference type="Gene3D" id="2.130.10.10">
    <property type="entry name" value="YVTN repeat-like/Quinoprotein amine dehydrogenase"/>
    <property type="match status" value="3"/>
</dbReference>
<evidence type="ECO:0000256" key="1">
    <source>
        <dbReference type="ARBA" id="ARBA00000085"/>
    </source>
</evidence>
<keyword evidence="4" id="KW-0805">Transcription regulation</keyword>
<dbReference type="Pfam" id="PF02518">
    <property type="entry name" value="HATPase_c"/>
    <property type="match status" value="1"/>
</dbReference>
<dbReference type="Gene3D" id="3.40.50.2300">
    <property type="match status" value="1"/>
</dbReference>
<gene>
    <name evidence="12" type="ORF">CLV98_10676</name>
</gene>
<dbReference type="GO" id="GO:0003700">
    <property type="term" value="F:DNA-binding transcription factor activity"/>
    <property type="evidence" value="ECO:0007669"/>
    <property type="project" value="InterPro"/>
</dbReference>
<dbReference type="InterPro" id="IPR018060">
    <property type="entry name" value="HTH_AraC"/>
</dbReference>
<dbReference type="PANTHER" id="PTHR43547">
    <property type="entry name" value="TWO-COMPONENT HISTIDINE KINASE"/>
    <property type="match status" value="1"/>
</dbReference>
<dbReference type="PROSITE" id="PS01124">
    <property type="entry name" value="HTH_ARAC_FAMILY_2"/>
    <property type="match status" value="1"/>
</dbReference>
<dbReference type="Gene3D" id="3.30.565.10">
    <property type="entry name" value="Histidine kinase-like ATPase, C-terminal domain"/>
    <property type="match status" value="1"/>
</dbReference>
<keyword evidence="3 7" id="KW-0597">Phosphoprotein</keyword>
<keyword evidence="12" id="KW-0418">Kinase</keyword>
<feature type="domain" description="Histidine kinase" evidence="10">
    <location>
        <begin position="817"/>
        <end position="1044"/>
    </location>
</feature>
<evidence type="ECO:0000256" key="2">
    <source>
        <dbReference type="ARBA" id="ARBA00012438"/>
    </source>
</evidence>
<dbReference type="InterPro" id="IPR011110">
    <property type="entry name" value="Reg_prop"/>
</dbReference>
<dbReference type="SUPFAM" id="SSF63829">
    <property type="entry name" value="Calcium-dependent phosphotriesterase"/>
    <property type="match status" value="3"/>
</dbReference>
<evidence type="ECO:0000256" key="8">
    <source>
        <dbReference type="SAM" id="Phobius"/>
    </source>
</evidence>
<feature type="domain" description="HTH araC/xylS-type" evidence="9">
    <location>
        <begin position="1225"/>
        <end position="1324"/>
    </location>
</feature>
<dbReference type="SMART" id="SM00342">
    <property type="entry name" value="HTH_ARAC"/>
    <property type="match status" value="1"/>
</dbReference>
<dbReference type="SMART" id="SM00388">
    <property type="entry name" value="HisKA"/>
    <property type="match status" value="1"/>
</dbReference>
<evidence type="ECO:0000256" key="3">
    <source>
        <dbReference type="ARBA" id="ARBA00022553"/>
    </source>
</evidence>
<evidence type="ECO:0000256" key="4">
    <source>
        <dbReference type="ARBA" id="ARBA00023015"/>
    </source>
</evidence>
<dbReference type="Gene3D" id="1.10.10.60">
    <property type="entry name" value="Homeodomain-like"/>
    <property type="match status" value="2"/>
</dbReference>
<organism evidence="12 13">
    <name type="scientific">Dyadobacter jejuensis</name>
    <dbReference type="NCBI Taxonomy" id="1082580"/>
    <lineage>
        <taxon>Bacteria</taxon>
        <taxon>Pseudomonadati</taxon>
        <taxon>Bacteroidota</taxon>
        <taxon>Cytophagia</taxon>
        <taxon>Cytophagales</taxon>
        <taxon>Spirosomataceae</taxon>
        <taxon>Dyadobacter</taxon>
    </lineage>
</organism>
<dbReference type="Gene3D" id="2.60.40.10">
    <property type="entry name" value="Immunoglobulins"/>
    <property type="match status" value="1"/>
</dbReference>
<evidence type="ECO:0000256" key="6">
    <source>
        <dbReference type="ARBA" id="ARBA00023163"/>
    </source>
</evidence>
<dbReference type="SUPFAM" id="SSF47384">
    <property type="entry name" value="Homodimeric domain of signal transducing histidine kinase"/>
    <property type="match status" value="1"/>
</dbReference>
<evidence type="ECO:0000313" key="12">
    <source>
        <dbReference type="EMBL" id="PWJ57605.1"/>
    </source>
</evidence>
<dbReference type="InterPro" id="IPR001789">
    <property type="entry name" value="Sig_transdc_resp-reg_receiver"/>
</dbReference>
<keyword evidence="8" id="KW-0812">Transmembrane</keyword>
<dbReference type="InterPro" id="IPR009057">
    <property type="entry name" value="Homeodomain-like_sf"/>
</dbReference>
<dbReference type="InterPro" id="IPR036890">
    <property type="entry name" value="HATPase_C_sf"/>
</dbReference>
<feature type="domain" description="Response regulatory" evidence="11">
    <location>
        <begin position="1078"/>
        <end position="1193"/>
    </location>
</feature>
<name>A0A316AIJ8_9BACT</name>
<dbReference type="SUPFAM" id="SSF46689">
    <property type="entry name" value="Homeodomain-like"/>
    <property type="match status" value="1"/>
</dbReference>
<dbReference type="OrthoDB" id="1383922at2"/>
<accession>A0A316AIJ8</accession>
<dbReference type="Pfam" id="PF12833">
    <property type="entry name" value="HTH_18"/>
    <property type="match status" value="1"/>
</dbReference>
<dbReference type="InterPro" id="IPR003661">
    <property type="entry name" value="HisK_dim/P_dom"/>
</dbReference>
<comment type="caution">
    <text evidence="12">The sequence shown here is derived from an EMBL/GenBank/DDBJ whole genome shotgun (WGS) entry which is preliminary data.</text>
</comment>
<dbReference type="PROSITE" id="PS50109">
    <property type="entry name" value="HIS_KIN"/>
    <property type="match status" value="1"/>
</dbReference>
<proteinExistence type="predicted"/>
<dbReference type="Pfam" id="PF00072">
    <property type="entry name" value="Response_reg"/>
    <property type="match status" value="1"/>
</dbReference>
<dbReference type="Proteomes" id="UP000245880">
    <property type="component" value="Unassembled WGS sequence"/>
</dbReference>
<evidence type="ECO:0000259" key="9">
    <source>
        <dbReference type="PROSITE" id="PS01124"/>
    </source>
</evidence>
<keyword evidence="8" id="KW-1133">Transmembrane helix</keyword>